<feature type="signal peptide" evidence="1">
    <location>
        <begin position="1"/>
        <end position="18"/>
    </location>
</feature>
<accession>A0A0A2MCH4</accession>
<dbReference type="eggNOG" id="ENOG502ZN71">
    <property type="taxonomic scope" value="Bacteria"/>
</dbReference>
<name>A0A0A2MCH4_9FLAO</name>
<dbReference type="STRING" id="1121899.GCA_000430025_00387"/>
<dbReference type="OrthoDB" id="1274006at2"/>
<evidence type="ECO:0000313" key="3">
    <source>
        <dbReference type="Proteomes" id="UP000030121"/>
    </source>
</evidence>
<reference evidence="2 3" key="1">
    <citation type="submission" date="2013-09" db="EMBL/GenBank/DDBJ databases">
        <authorList>
            <person name="Zeng Z."/>
            <person name="Chen C."/>
        </authorList>
    </citation>
    <scope>NUCLEOTIDE SEQUENCE [LARGE SCALE GENOMIC DNA]</scope>
    <source>
        <strain evidence="2 3">GH29-5</strain>
    </source>
</reference>
<proteinExistence type="predicted"/>
<feature type="chain" id="PRO_5002003129" evidence="1">
    <location>
        <begin position="19"/>
        <end position="238"/>
    </location>
</feature>
<keyword evidence="1" id="KW-0732">Signal</keyword>
<dbReference type="EMBL" id="JRLW01000009">
    <property type="protein sequence ID" value="KGO89321.1"/>
    <property type="molecule type" value="Genomic_DNA"/>
</dbReference>
<dbReference type="RefSeq" id="WP_026981397.1">
    <property type="nucleotide sequence ID" value="NZ_JRLW01000009.1"/>
</dbReference>
<organism evidence="2 3">
    <name type="scientific">Flavobacterium suncheonense GH29-5 = DSM 17707</name>
    <dbReference type="NCBI Taxonomy" id="1121899"/>
    <lineage>
        <taxon>Bacteria</taxon>
        <taxon>Pseudomonadati</taxon>
        <taxon>Bacteroidota</taxon>
        <taxon>Flavobacteriia</taxon>
        <taxon>Flavobacteriales</taxon>
        <taxon>Flavobacteriaceae</taxon>
        <taxon>Flavobacterium</taxon>
    </lineage>
</organism>
<dbReference type="AlphaFoldDB" id="A0A0A2MCH4"/>
<evidence type="ECO:0000256" key="1">
    <source>
        <dbReference type="SAM" id="SignalP"/>
    </source>
</evidence>
<sequence>MKNYFLLFALLIGSTVFSQNVSDYKYVVIPQKFSFSKKPNQYRLNSLTKSVFEQQGFTVFYDDDVFPQELAENRCKALYADMLENNTLFFTKIKLELKDCRNQVVFVSEEGTSREKEFDKAYIQAFRVVGKSIQTLKSKPKEEVKTLEKVVVKEQMDENTPVSAPISTQLFAQPTTNGFQLVDSSPKVVLKLFKTSVSNFYIGQKDVIQGVVFNKNNQWLFEYYLNGQLVSEKLEIKF</sequence>
<evidence type="ECO:0000313" key="2">
    <source>
        <dbReference type="EMBL" id="KGO89321.1"/>
    </source>
</evidence>
<comment type="caution">
    <text evidence="2">The sequence shown here is derived from an EMBL/GenBank/DDBJ whole genome shotgun (WGS) entry which is preliminary data.</text>
</comment>
<keyword evidence="3" id="KW-1185">Reference proteome</keyword>
<dbReference type="Proteomes" id="UP000030121">
    <property type="component" value="Unassembled WGS sequence"/>
</dbReference>
<gene>
    <name evidence="2" type="ORF">Q764_08040</name>
</gene>
<protein>
    <submittedName>
        <fullName evidence="2">Uncharacterized protein</fullName>
    </submittedName>
</protein>